<reference evidence="1 2" key="1">
    <citation type="submission" date="2020-01" db="EMBL/GenBank/DDBJ databases">
        <title>Genomic analysis of Aminipila sp. CBA3637.</title>
        <authorList>
            <person name="Kim Y.B."/>
            <person name="Roh S.W."/>
        </authorList>
    </citation>
    <scope>NUCLEOTIDE SEQUENCE [LARGE SCALE GENOMIC DNA]</scope>
    <source>
        <strain evidence="1 2">CBA3637</strain>
    </source>
</reference>
<name>A0A6P1MG99_9FIRM</name>
<protein>
    <recommendedName>
        <fullName evidence="3">DUF4367 domain-containing protein</fullName>
    </recommendedName>
</protein>
<evidence type="ECO:0000313" key="2">
    <source>
        <dbReference type="Proteomes" id="UP000463883"/>
    </source>
</evidence>
<dbReference type="AlphaFoldDB" id="A0A6P1MG99"/>
<evidence type="ECO:0008006" key="3">
    <source>
        <dbReference type="Google" id="ProtNLM"/>
    </source>
</evidence>
<sequence length="272" mass="30949">MKNNEALNLEIKKALLKRVERLEPGIGGFESIRERLSRKEDTVEVTKRYVGKIYNGMRRPVVSLCCVALMLTIVCTLNPSVRAWGQEGITKLIYDVVKGEDGKYKTVQVETEVKKGPEVRMLEDKDLSFKYKAPRSIAEDYTASEMISHDATGNSCSLFYRNGDASLVLSMTNQDYLIYCAKTEGENRKELDIQGVKVYYGEEVSPEYPLVQDSDGLWTFDMTQPPTAIKTDHQFTWEHKDITYQLDDQGAGISNDIMEQAVEDIIKYQTVK</sequence>
<dbReference type="KEGG" id="amic:Ami3637_10460"/>
<accession>A0A6P1MG99</accession>
<dbReference type="EMBL" id="CP047591">
    <property type="protein sequence ID" value="QHI72771.1"/>
    <property type="molecule type" value="Genomic_DNA"/>
</dbReference>
<dbReference type="RefSeq" id="WP_162362538.1">
    <property type="nucleotide sequence ID" value="NZ_CP047591.1"/>
</dbReference>
<evidence type="ECO:0000313" key="1">
    <source>
        <dbReference type="EMBL" id="QHI72771.1"/>
    </source>
</evidence>
<organism evidence="1 2">
    <name type="scientific">Aminipila terrae</name>
    <dbReference type="NCBI Taxonomy" id="2697030"/>
    <lineage>
        <taxon>Bacteria</taxon>
        <taxon>Bacillati</taxon>
        <taxon>Bacillota</taxon>
        <taxon>Clostridia</taxon>
        <taxon>Peptostreptococcales</taxon>
        <taxon>Anaerovoracaceae</taxon>
        <taxon>Aminipila</taxon>
    </lineage>
</organism>
<proteinExistence type="predicted"/>
<gene>
    <name evidence="1" type="ORF">Ami3637_10460</name>
</gene>
<keyword evidence="2" id="KW-1185">Reference proteome</keyword>
<dbReference type="Proteomes" id="UP000463883">
    <property type="component" value="Chromosome"/>
</dbReference>